<evidence type="ECO:0000313" key="1">
    <source>
        <dbReference type="EMBL" id="MCE5173647.1"/>
    </source>
</evidence>
<name>A0ABS8YTH4_9BACL</name>
<evidence type="ECO:0008006" key="3">
    <source>
        <dbReference type="Google" id="ProtNLM"/>
    </source>
</evidence>
<keyword evidence="2" id="KW-1185">Reference proteome</keyword>
<organism evidence="1 2">
    <name type="scientific">Paenibacillus profundus</name>
    <dbReference type="NCBI Taxonomy" id="1173085"/>
    <lineage>
        <taxon>Bacteria</taxon>
        <taxon>Bacillati</taxon>
        <taxon>Bacillota</taxon>
        <taxon>Bacilli</taxon>
        <taxon>Bacillales</taxon>
        <taxon>Paenibacillaceae</taxon>
        <taxon>Paenibacillus</taxon>
    </lineage>
</organism>
<sequence>MFPQTDSHYGYGSYRLRIQVTPDQGQSFAIRVPSIQSSSELYVNGRLLANSGQPAPNEHQYTARNVPYSAFFATDGGEIEIVIQTANYLNSSTGGIVRSISFGTAPAVGRRH</sequence>
<comment type="caution">
    <text evidence="1">The sequence shown here is derived from an EMBL/GenBank/DDBJ whole genome shotgun (WGS) entry which is preliminary data.</text>
</comment>
<dbReference type="InterPro" id="IPR008979">
    <property type="entry name" value="Galactose-bd-like_sf"/>
</dbReference>
<evidence type="ECO:0000313" key="2">
    <source>
        <dbReference type="Proteomes" id="UP001199916"/>
    </source>
</evidence>
<dbReference type="SUPFAM" id="SSF49785">
    <property type="entry name" value="Galactose-binding domain-like"/>
    <property type="match status" value="1"/>
</dbReference>
<dbReference type="RefSeq" id="WP_233699548.1">
    <property type="nucleotide sequence ID" value="NZ_JAJNBZ010000065.1"/>
</dbReference>
<dbReference type="Gene3D" id="2.60.120.260">
    <property type="entry name" value="Galactose-binding domain-like"/>
    <property type="match status" value="1"/>
</dbReference>
<accession>A0ABS8YTH4</accession>
<protein>
    <recommendedName>
        <fullName evidence="3">Glycosyl hydrolases family 2 sugar binding domain-containing protein</fullName>
    </recommendedName>
</protein>
<dbReference type="EMBL" id="JAJNBZ010000065">
    <property type="protein sequence ID" value="MCE5173647.1"/>
    <property type="molecule type" value="Genomic_DNA"/>
</dbReference>
<reference evidence="1 2" key="1">
    <citation type="submission" date="2021-11" db="EMBL/GenBank/DDBJ databases">
        <title>Draft genome sequence of Paenibacillus profundus YoMME, a new Gram-positive bacteria with exoelectrogenic properties.</title>
        <authorList>
            <person name="Hubenova Y."/>
            <person name="Hubenova E."/>
            <person name="Manasiev Y."/>
            <person name="Peykov S."/>
            <person name="Mitov M."/>
        </authorList>
    </citation>
    <scope>NUCLEOTIDE SEQUENCE [LARGE SCALE GENOMIC DNA]</scope>
    <source>
        <strain evidence="1 2">YoMME</strain>
    </source>
</reference>
<proteinExistence type="predicted"/>
<gene>
    <name evidence="1" type="ORF">LQV63_30945</name>
</gene>
<dbReference type="Proteomes" id="UP001199916">
    <property type="component" value="Unassembled WGS sequence"/>
</dbReference>